<dbReference type="PANTHER" id="PTHR13621:SF2">
    <property type="entry name" value="PROLINE-RICH PROTEIN PRCC"/>
    <property type="match status" value="1"/>
</dbReference>
<feature type="compositionally biased region" description="Polar residues" evidence="1">
    <location>
        <begin position="122"/>
        <end position="131"/>
    </location>
</feature>
<dbReference type="OrthoDB" id="206969at2759"/>
<feature type="region of interest" description="Disordered" evidence="1">
    <location>
        <begin position="1"/>
        <end position="182"/>
    </location>
</feature>
<dbReference type="EMBL" id="CBTN010000047">
    <property type="protein sequence ID" value="CDH57591.1"/>
    <property type="molecule type" value="Genomic_DNA"/>
</dbReference>
<feature type="compositionally biased region" description="Basic and acidic residues" evidence="1">
    <location>
        <begin position="132"/>
        <end position="148"/>
    </location>
</feature>
<dbReference type="AlphaFoldDB" id="A0A068S8N5"/>
<dbReference type="VEuPathDB" id="FungiDB:LCOR_08506.1"/>
<evidence type="ECO:0000313" key="3">
    <source>
        <dbReference type="Proteomes" id="UP000027586"/>
    </source>
</evidence>
<reference evidence="2" key="1">
    <citation type="submission" date="2013-08" db="EMBL/GenBank/DDBJ databases">
        <title>Gene expansion shapes genome architecture in the human pathogen Lichtheimia corymbifera: an evolutionary genomics analysis in the ancient terrestrial Mucorales (Mucoromycotina).</title>
        <authorList>
            <person name="Schwartze V.U."/>
            <person name="Winter S."/>
            <person name="Shelest E."/>
            <person name="Marcet-Houben M."/>
            <person name="Horn F."/>
            <person name="Wehner S."/>
            <person name="Hoffmann K."/>
            <person name="Riege K."/>
            <person name="Sammeth M."/>
            <person name="Nowrousian M."/>
            <person name="Valiante V."/>
            <person name="Linde J."/>
            <person name="Jacobsen I.D."/>
            <person name="Marz M."/>
            <person name="Brakhage A.A."/>
            <person name="Gabaldon T."/>
            <person name="Bocker S."/>
            <person name="Voigt K."/>
        </authorList>
    </citation>
    <scope>NUCLEOTIDE SEQUENCE [LARGE SCALE GENOMIC DNA]</scope>
    <source>
        <strain evidence="2">FSU 9682</strain>
    </source>
</reference>
<feature type="region of interest" description="Disordered" evidence="1">
    <location>
        <begin position="227"/>
        <end position="280"/>
    </location>
</feature>
<dbReference type="InterPro" id="IPR018800">
    <property type="entry name" value="PRCC"/>
</dbReference>
<comment type="caution">
    <text evidence="2">The sequence shown here is derived from an EMBL/GenBank/DDBJ whole genome shotgun (WGS) entry which is preliminary data.</text>
</comment>
<dbReference type="PANTHER" id="PTHR13621">
    <property type="entry name" value="PROLINE-RICH PROTEIN PRCC"/>
    <property type="match status" value="1"/>
</dbReference>
<feature type="compositionally biased region" description="Low complexity" evidence="1">
    <location>
        <begin position="227"/>
        <end position="279"/>
    </location>
</feature>
<keyword evidence="3" id="KW-1185">Reference proteome</keyword>
<dbReference type="Proteomes" id="UP000027586">
    <property type="component" value="Unassembled WGS sequence"/>
</dbReference>
<gene>
    <name evidence="2" type="ORF">LCOR_08506.1</name>
</gene>
<name>A0A068S8N5_9FUNG</name>
<dbReference type="GO" id="GO:0005634">
    <property type="term" value="C:nucleus"/>
    <property type="evidence" value="ECO:0007669"/>
    <property type="project" value="TreeGrafter"/>
</dbReference>
<evidence type="ECO:0000256" key="1">
    <source>
        <dbReference type="SAM" id="MobiDB-lite"/>
    </source>
</evidence>
<feature type="compositionally biased region" description="Polar residues" evidence="1">
    <location>
        <begin position="103"/>
        <end position="114"/>
    </location>
</feature>
<feature type="compositionally biased region" description="Low complexity" evidence="1">
    <location>
        <begin position="9"/>
        <end position="21"/>
    </location>
</feature>
<feature type="region of interest" description="Disordered" evidence="1">
    <location>
        <begin position="314"/>
        <end position="339"/>
    </location>
</feature>
<evidence type="ECO:0000313" key="2">
    <source>
        <dbReference type="EMBL" id="CDH57591.1"/>
    </source>
</evidence>
<sequence length="438" mass="48574">MSLVANYGSSDSETSDVESSTPAPSIAKSTSKSALGSLLPPPKSANKTNTSKPVIYVDLPKGGQSDDEEEQAAKRAKRQKVNTSGASDLASLLPAPKRGGYTFSRNKPTSTATAKPSIADTLEQSLTARGESSSDAKKTEPIAEKKQAEAPLESEDEQQQEPELMQGQEQEEDEDVSLDHSGPFFRLGKLKLSFTTWEEKEMLWIMQFNVANMYVCADIGAELKSKPSFTKSTTTSKKTSSTSSSTSVAQVASTSQSRPQQQIQQQQQQQQQQPSQPQQTAVDMYAYTNPDPNAMYSYDPNTYYQYYQYWQQQQEQQQSSDATAEAQGGTSDDPFADMDDATYTRLTGKRKQRDTGVKIKTINQQDMLPTDDFHQRMKQMQAPKFMTNAAQLSASGLQRKKNNIMALAAQAQSMQEQLNEQYASSRNTQMEARRKYGF</sequence>
<accession>A0A068S8N5</accession>
<protein>
    <recommendedName>
        <fullName evidence="4">Mitotic checkpoint regulator, MAD2B-interacting-domain-containing protein</fullName>
    </recommendedName>
</protein>
<evidence type="ECO:0008006" key="4">
    <source>
        <dbReference type="Google" id="ProtNLM"/>
    </source>
</evidence>
<proteinExistence type="predicted"/>
<dbReference type="Pfam" id="PF10253">
    <property type="entry name" value="PRCC"/>
    <property type="match status" value="1"/>
</dbReference>
<organism evidence="2 3">
    <name type="scientific">Lichtheimia corymbifera JMRC:FSU:9682</name>
    <dbReference type="NCBI Taxonomy" id="1263082"/>
    <lineage>
        <taxon>Eukaryota</taxon>
        <taxon>Fungi</taxon>
        <taxon>Fungi incertae sedis</taxon>
        <taxon>Mucoromycota</taxon>
        <taxon>Mucoromycotina</taxon>
        <taxon>Mucoromycetes</taxon>
        <taxon>Mucorales</taxon>
        <taxon>Lichtheimiaceae</taxon>
        <taxon>Lichtheimia</taxon>
    </lineage>
</organism>